<dbReference type="SUPFAM" id="SSF48208">
    <property type="entry name" value="Six-hairpin glycosidases"/>
    <property type="match status" value="1"/>
</dbReference>
<protein>
    <recommendedName>
        <fullName evidence="5">Glycogen debranching protein</fullName>
    </recommendedName>
</protein>
<evidence type="ECO:0000259" key="1">
    <source>
        <dbReference type="Pfam" id="PF06202"/>
    </source>
</evidence>
<gene>
    <name evidence="3" type="ORF">CSB45_00175</name>
</gene>
<feature type="non-terminal residue" evidence="3">
    <location>
        <position position="464"/>
    </location>
</feature>
<dbReference type="PANTHER" id="PTHR10569">
    <property type="entry name" value="GLYCOGEN DEBRANCHING ENZYME"/>
    <property type="match status" value="1"/>
</dbReference>
<dbReference type="EMBL" id="PDPS01000003">
    <property type="protein sequence ID" value="PID60717.1"/>
    <property type="molecule type" value="Genomic_DNA"/>
</dbReference>
<feature type="domain" description="Glycogen debranching enzyme C-terminal" evidence="1">
    <location>
        <begin position="299"/>
        <end position="463"/>
    </location>
</feature>
<dbReference type="InterPro" id="IPR010401">
    <property type="entry name" value="AGL/Gdb1"/>
</dbReference>
<dbReference type="InterPro" id="IPR024742">
    <property type="entry name" value="Glycogen_debranch_N"/>
</dbReference>
<dbReference type="GO" id="GO:0004134">
    <property type="term" value="F:4-alpha-glucanotransferase activity"/>
    <property type="evidence" value="ECO:0007669"/>
    <property type="project" value="InterPro"/>
</dbReference>
<dbReference type="GO" id="GO:0005980">
    <property type="term" value="P:glycogen catabolic process"/>
    <property type="evidence" value="ECO:0007669"/>
    <property type="project" value="InterPro"/>
</dbReference>
<organism evidence="3 4">
    <name type="scientific">candidate division KSB3 bacterium</name>
    <dbReference type="NCBI Taxonomy" id="2044937"/>
    <lineage>
        <taxon>Bacteria</taxon>
        <taxon>candidate division KSB3</taxon>
    </lineage>
</organism>
<accession>A0A2G6EFC4</accession>
<dbReference type="InterPro" id="IPR032790">
    <property type="entry name" value="GDE_C"/>
</dbReference>
<feature type="domain" description="Glycogen debranching enzyme bacterial and archaeal type N-terminal" evidence="2">
    <location>
        <begin position="30"/>
        <end position="248"/>
    </location>
</feature>
<reference evidence="3 4" key="1">
    <citation type="submission" date="2017-10" db="EMBL/GenBank/DDBJ databases">
        <title>Novel microbial diversity and functional potential in the marine mammal oral microbiome.</title>
        <authorList>
            <person name="Dudek N.K."/>
            <person name="Sun C.L."/>
            <person name="Burstein D."/>
            <person name="Kantor R.S."/>
            <person name="Aliaga Goltsman D.S."/>
            <person name="Bik E.M."/>
            <person name="Thomas B.C."/>
            <person name="Banfield J.F."/>
            <person name="Relman D.A."/>
        </authorList>
    </citation>
    <scope>NUCLEOTIDE SEQUENCE [LARGE SCALE GENOMIC DNA]</scope>
    <source>
        <strain evidence="3">DOLZORAL124_49_17</strain>
    </source>
</reference>
<evidence type="ECO:0000259" key="2">
    <source>
        <dbReference type="Pfam" id="PF12439"/>
    </source>
</evidence>
<dbReference type="InterPro" id="IPR008928">
    <property type="entry name" value="6-hairpin_glycosidase_sf"/>
</dbReference>
<evidence type="ECO:0008006" key="5">
    <source>
        <dbReference type="Google" id="ProtNLM"/>
    </source>
</evidence>
<evidence type="ECO:0000313" key="4">
    <source>
        <dbReference type="Proteomes" id="UP000229740"/>
    </source>
</evidence>
<sequence length="464" mass="51502">MTEQYRNELQGLFEGPFTLSAGKKRREGTEWLETNGRGAFASSSITEKQDRKYHGLLVTPIEGGEGRIHVLSAVDASFEIPGLDSGLSMGTASYPGVFHPEGWKSLARVELLPFPAWTYRKGRVEIRKEIFMRSGEKGVYLVYTLIQGARKLAGALKFLFTFRDSHGLTKANENLDPSIRELEEGFSLKPYAPLPAAAVLFSGEWERRGEFYWDYNICYEREKERGFDHMEDRFVPGTSLIHLKQGKPFVIKVLLQDDVSDSLSGGEGLVQIYEEEKTGRIGPGKIDSPLDLLKNQAHHFLLKNPSGSRSINAGYPWFGEWGRDTMLALPGLTFYNGRRDLAASILGDYSALIKDGLLPNTLGDTQGFTSYNSMDAGLLFCWAVGKIRDGGYGKKKKEKAYLGQTLLPAVASICGAFLENRVPGAHLTEKGLLYSGSPDTQLTWMDATAWGHPVTPRWGLAVDL</sequence>
<dbReference type="GO" id="GO:0004135">
    <property type="term" value="F:amylo-alpha-1,6-glucosidase activity"/>
    <property type="evidence" value="ECO:0007669"/>
    <property type="project" value="InterPro"/>
</dbReference>
<dbReference type="Pfam" id="PF06202">
    <property type="entry name" value="GDE_C"/>
    <property type="match status" value="1"/>
</dbReference>
<evidence type="ECO:0000313" key="3">
    <source>
        <dbReference type="EMBL" id="PID60717.1"/>
    </source>
</evidence>
<proteinExistence type="predicted"/>
<name>A0A2G6EFC4_9BACT</name>
<dbReference type="PANTHER" id="PTHR10569:SF2">
    <property type="entry name" value="GLYCOGEN DEBRANCHING ENZYME"/>
    <property type="match status" value="1"/>
</dbReference>
<dbReference type="AlphaFoldDB" id="A0A2G6EFC4"/>
<dbReference type="Proteomes" id="UP000229740">
    <property type="component" value="Unassembled WGS sequence"/>
</dbReference>
<dbReference type="Pfam" id="PF12439">
    <property type="entry name" value="GDE_N"/>
    <property type="match status" value="1"/>
</dbReference>
<comment type="caution">
    <text evidence="3">The sequence shown here is derived from an EMBL/GenBank/DDBJ whole genome shotgun (WGS) entry which is preliminary data.</text>
</comment>